<dbReference type="SUPFAM" id="SSF54211">
    <property type="entry name" value="Ribosomal protein S5 domain 2-like"/>
    <property type="match status" value="1"/>
</dbReference>
<evidence type="ECO:0000256" key="6">
    <source>
        <dbReference type="ARBA" id="ARBA00022777"/>
    </source>
</evidence>
<evidence type="ECO:0000256" key="7">
    <source>
        <dbReference type="ARBA" id="ARBA00022840"/>
    </source>
</evidence>
<dbReference type="InParanoid" id="E8MY22"/>
<evidence type="ECO:0000256" key="8">
    <source>
        <dbReference type="ARBA" id="ARBA00048128"/>
    </source>
</evidence>
<organism evidence="11 12">
    <name type="scientific">Anaerolinea thermophila (strain DSM 14523 / JCM 11388 / NBRC 100420 / UNI-1)</name>
    <dbReference type="NCBI Taxonomy" id="926569"/>
    <lineage>
        <taxon>Bacteria</taxon>
        <taxon>Bacillati</taxon>
        <taxon>Chloroflexota</taxon>
        <taxon>Anaerolineae</taxon>
        <taxon>Anaerolineales</taxon>
        <taxon>Anaerolineaceae</taxon>
        <taxon>Anaerolinea</taxon>
    </lineage>
</organism>
<evidence type="ECO:0000256" key="3">
    <source>
        <dbReference type="ARBA" id="ARBA00022679"/>
    </source>
</evidence>
<evidence type="ECO:0000313" key="12">
    <source>
        <dbReference type="Proteomes" id="UP000008922"/>
    </source>
</evidence>
<dbReference type="OrthoDB" id="9803871at2"/>
<accession>E8MY22</accession>
<dbReference type="InterPro" id="IPR020568">
    <property type="entry name" value="Ribosomal_Su5_D2-typ_SF"/>
</dbReference>
<gene>
    <name evidence="11" type="ordered locus">ANT_22270</name>
</gene>
<dbReference type="HOGENOM" id="CLU_028462_0_0_0"/>
<evidence type="ECO:0000256" key="1">
    <source>
        <dbReference type="ARBA" id="ARBA00006890"/>
    </source>
</evidence>
<feature type="domain" description="Nucleotidyl transferase" evidence="10">
    <location>
        <begin position="353"/>
        <end position="606"/>
    </location>
</feature>
<comment type="catalytic activity">
    <reaction evidence="8">
        <text>alpha-D-glucose 1-phosphate + UTP + H(+) = UDP-alpha-D-glucose + diphosphate</text>
        <dbReference type="Rhea" id="RHEA:19889"/>
        <dbReference type="ChEBI" id="CHEBI:15378"/>
        <dbReference type="ChEBI" id="CHEBI:33019"/>
        <dbReference type="ChEBI" id="CHEBI:46398"/>
        <dbReference type="ChEBI" id="CHEBI:58601"/>
        <dbReference type="ChEBI" id="CHEBI:58885"/>
        <dbReference type="EC" id="2.7.7.9"/>
    </reaction>
</comment>
<evidence type="ECO:0000259" key="10">
    <source>
        <dbReference type="Pfam" id="PF00483"/>
    </source>
</evidence>
<dbReference type="eggNOG" id="COG0153">
    <property type="taxonomic scope" value="Bacteria"/>
</dbReference>
<reference evidence="11 12" key="1">
    <citation type="submission" date="2010-12" db="EMBL/GenBank/DDBJ databases">
        <title>Whole genome sequence of Anaerolinea thermophila UNI-1.</title>
        <authorList>
            <person name="Narita-Yamada S."/>
            <person name="Kishi E."/>
            <person name="Watanabe Y."/>
            <person name="Takasaki K."/>
            <person name="Ankai A."/>
            <person name="Oguchi A."/>
            <person name="Fukui S."/>
            <person name="Takahashi M."/>
            <person name="Yashiro I."/>
            <person name="Hosoyama A."/>
            <person name="Sekiguchi Y."/>
            <person name="Hanada S."/>
            <person name="Fujita N."/>
        </authorList>
    </citation>
    <scope>NUCLEOTIDE SEQUENCE [LARGE SCALE GENOMIC DNA]</scope>
    <source>
        <strain evidence="12">DSM 14523 / JCM 11388 / NBRC 100420 / UNI-1</strain>
    </source>
</reference>
<dbReference type="GO" id="GO:0003983">
    <property type="term" value="F:UTP:glucose-1-phosphate uridylyltransferase activity"/>
    <property type="evidence" value="ECO:0007669"/>
    <property type="project" value="UniProtKB-EC"/>
</dbReference>
<dbReference type="Pfam" id="PF00288">
    <property type="entry name" value="GHMP_kinases_N"/>
    <property type="match status" value="1"/>
</dbReference>
<dbReference type="Proteomes" id="UP000008922">
    <property type="component" value="Chromosome"/>
</dbReference>
<keyword evidence="4 11" id="KW-0548">Nucleotidyltransferase</keyword>
<dbReference type="EMBL" id="AP012029">
    <property type="protein sequence ID" value="BAJ64253.1"/>
    <property type="molecule type" value="Genomic_DNA"/>
</dbReference>
<dbReference type="GO" id="GO:0005524">
    <property type="term" value="F:ATP binding"/>
    <property type="evidence" value="ECO:0007669"/>
    <property type="project" value="UniProtKB-KW"/>
</dbReference>
<dbReference type="GO" id="GO:0006011">
    <property type="term" value="P:UDP-alpha-D-glucose metabolic process"/>
    <property type="evidence" value="ECO:0007669"/>
    <property type="project" value="InterPro"/>
</dbReference>
<dbReference type="PANTHER" id="PTHR43197:SF1">
    <property type="entry name" value="UTP--GLUCOSE-1-PHOSPHATE URIDYLYLTRANSFERASE"/>
    <property type="match status" value="1"/>
</dbReference>
<keyword evidence="6" id="KW-0418">Kinase</keyword>
<sequence>MKLFVPGRICLLGEHSDWAGGYRRINAEIEKGYAIICGTNQGIYAEVEPHPNKLVLTSTTPEGEVVGPYEIDMNPQALLEEAQRGGFWSYVAGVAYQVLINYHVRGLVINNYKTDLPIKKGLSSSAAICVLTARAFNRIYDLKLTIRGEMELAYQGEITTPSRCGRMDQGCAFGNRPVLMTFDGDRLETKELRVEKDMYFVLVDLLSQKDTLEILNRLNRCYPFAENEMERNVQQLLGPINKEIIHRAIDALQRSDAETLGKIMVEAQSYFDRYAMPVCPEELTAPMLHRVLEYEPLKPHIYGCKGVGSQGDGTAQFLCKSAEDQEKVVQILEQELGLPAIKLTLHAGPKVRKAVIPAAGFGTRLFPATKATKKELFPVIDRDGIAKPAILLIVEEALDAGIEEVYIIVQRGDLDDFRNFFNSQISIENFNKLPPHFQEYSRRLLQMGQHVHFVVQDNQEGFGHAVYMTREVIGDEPFLLMLGDHIYRSNTPVSCARQMIEAYNQYGVSIVGLKRTPEADISSFGVVNGVWLEEDRVLNITEFAEKPTLDYARVNLRTPRIPEGEYLTVFGQYIIKPEIFDILETSIRNNLRERGEFQLTPALDRLRQMDGFHGLMIDGRRFDIGIPEHYLQTLQEFARP</sequence>
<dbReference type="eggNOG" id="COG1210">
    <property type="taxonomic scope" value="Bacteria"/>
</dbReference>
<dbReference type="PRINTS" id="PR00959">
    <property type="entry name" value="MEVGALKINASE"/>
</dbReference>
<keyword evidence="12" id="KW-1185">Reference proteome</keyword>
<dbReference type="Gene3D" id="3.90.550.10">
    <property type="entry name" value="Spore Coat Polysaccharide Biosynthesis Protein SpsA, Chain A"/>
    <property type="match status" value="1"/>
</dbReference>
<dbReference type="PANTHER" id="PTHR43197">
    <property type="entry name" value="UTP--GLUCOSE-1-PHOSPHATE URIDYLYLTRANSFERASE"/>
    <property type="match status" value="1"/>
</dbReference>
<keyword evidence="3 11" id="KW-0808">Transferase</keyword>
<comment type="similarity">
    <text evidence="1">Belongs to the UDPGP type 2 family.</text>
</comment>
<keyword evidence="5" id="KW-0547">Nucleotide-binding</keyword>
<dbReference type="EC" id="2.7.7.9" evidence="2"/>
<dbReference type="Gene3D" id="3.30.230.10">
    <property type="match status" value="1"/>
</dbReference>
<keyword evidence="7" id="KW-0067">ATP-binding</keyword>
<evidence type="ECO:0000256" key="4">
    <source>
        <dbReference type="ARBA" id="ARBA00022695"/>
    </source>
</evidence>
<dbReference type="InterPro" id="IPR006204">
    <property type="entry name" value="GHMP_kinase_N_dom"/>
</dbReference>
<dbReference type="AlphaFoldDB" id="E8MY22"/>
<name>E8MY22_ANATU</name>
<protein>
    <recommendedName>
        <fullName evidence="2">UTP--glucose-1-phosphate uridylyltransferase</fullName>
        <ecNumber evidence="2">2.7.7.9</ecNumber>
    </recommendedName>
</protein>
<dbReference type="InterPro" id="IPR029044">
    <property type="entry name" value="Nucleotide-diphossugar_trans"/>
</dbReference>
<dbReference type="InterPro" id="IPR005771">
    <property type="entry name" value="GalU_uridylyltTrfase_bac/arc"/>
</dbReference>
<dbReference type="KEGG" id="atm:ANT_22270"/>
<dbReference type="Gene3D" id="3.30.70.890">
    <property type="entry name" value="GHMP kinase, C-terminal domain"/>
    <property type="match status" value="1"/>
</dbReference>
<dbReference type="InterPro" id="IPR036554">
    <property type="entry name" value="GHMP_kinase_C_sf"/>
</dbReference>
<dbReference type="GO" id="GO:0016301">
    <property type="term" value="F:kinase activity"/>
    <property type="evidence" value="ECO:0007669"/>
    <property type="project" value="UniProtKB-KW"/>
</dbReference>
<dbReference type="RefSeq" id="WP_013560622.1">
    <property type="nucleotide sequence ID" value="NC_014960.1"/>
</dbReference>
<evidence type="ECO:0000313" key="11">
    <source>
        <dbReference type="EMBL" id="BAJ64253.1"/>
    </source>
</evidence>
<dbReference type="SUPFAM" id="SSF55060">
    <property type="entry name" value="GHMP Kinase, C-terminal domain"/>
    <property type="match status" value="1"/>
</dbReference>
<dbReference type="STRING" id="926569.ANT_22270"/>
<evidence type="ECO:0000256" key="5">
    <source>
        <dbReference type="ARBA" id="ARBA00022741"/>
    </source>
</evidence>
<dbReference type="InterPro" id="IPR005835">
    <property type="entry name" value="NTP_transferase_dom"/>
</dbReference>
<feature type="domain" description="GHMP kinase N-terminal" evidence="9">
    <location>
        <begin position="90"/>
        <end position="173"/>
    </location>
</feature>
<dbReference type="SUPFAM" id="SSF53448">
    <property type="entry name" value="Nucleotide-diphospho-sugar transferases"/>
    <property type="match status" value="1"/>
</dbReference>
<proteinExistence type="inferred from homology"/>
<evidence type="ECO:0000256" key="2">
    <source>
        <dbReference type="ARBA" id="ARBA00012415"/>
    </source>
</evidence>
<evidence type="ECO:0000259" key="9">
    <source>
        <dbReference type="Pfam" id="PF00288"/>
    </source>
</evidence>
<dbReference type="InterPro" id="IPR014721">
    <property type="entry name" value="Ribsml_uS5_D2-typ_fold_subgr"/>
</dbReference>
<dbReference type="Pfam" id="PF00483">
    <property type="entry name" value="NTP_transferase"/>
    <property type="match status" value="1"/>
</dbReference>